<name>A0A8W8K4M8_MAGGI</name>
<evidence type="ECO:0000259" key="4">
    <source>
        <dbReference type="Pfam" id="PF00389"/>
    </source>
</evidence>
<dbReference type="GO" id="GO:0051287">
    <property type="term" value="F:NAD binding"/>
    <property type="evidence" value="ECO:0007669"/>
    <property type="project" value="InterPro"/>
</dbReference>
<dbReference type="CDD" id="cd05301">
    <property type="entry name" value="GDH"/>
    <property type="match status" value="1"/>
</dbReference>
<dbReference type="Proteomes" id="UP000005408">
    <property type="component" value="Unassembled WGS sequence"/>
</dbReference>
<dbReference type="SUPFAM" id="SSF51735">
    <property type="entry name" value="NAD(P)-binding Rossmann-fold domains"/>
    <property type="match status" value="1"/>
</dbReference>
<evidence type="ECO:0000256" key="2">
    <source>
        <dbReference type="ARBA" id="ARBA00073306"/>
    </source>
</evidence>
<dbReference type="EnsemblMetazoa" id="G22426.4">
    <property type="protein sequence ID" value="G22426.4:cds"/>
    <property type="gene ID" value="G22426"/>
</dbReference>
<evidence type="ECO:0000256" key="3">
    <source>
        <dbReference type="RuleBase" id="RU003719"/>
    </source>
</evidence>
<reference evidence="6" key="1">
    <citation type="submission" date="2022-08" db="UniProtKB">
        <authorList>
            <consortium name="EnsemblMetazoa"/>
        </authorList>
    </citation>
    <scope>IDENTIFICATION</scope>
    <source>
        <strain evidence="6">05x7-T-G4-1.051#20</strain>
    </source>
</reference>
<feature type="domain" description="D-isomer specific 2-hydroxyacid dehydrogenase NAD-binding" evidence="5">
    <location>
        <begin position="111"/>
        <end position="288"/>
    </location>
</feature>
<keyword evidence="7" id="KW-1185">Reference proteome</keyword>
<dbReference type="Pfam" id="PF00389">
    <property type="entry name" value="2-Hacid_dh"/>
    <property type="match status" value="1"/>
</dbReference>
<dbReference type="InterPro" id="IPR006140">
    <property type="entry name" value="D-isomer_DH_NAD-bd"/>
</dbReference>
<dbReference type="PANTHER" id="PTHR10996:SF277">
    <property type="entry name" value="GLYOXYLATE REDUCTASE_HYDROXYPYRUVATE REDUCTASE"/>
    <property type="match status" value="1"/>
</dbReference>
<dbReference type="EnsemblMetazoa" id="G22426.3">
    <property type="protein sequence ID" value="G22426.3:cds"/>
    <property type="gene ID" value="G22426"/>
</dbReference>
<dbReference type="GO" id="GO:0008465">
    <property type="term" value="F:hydroxypyruvate reductase (NADH) activity"/>
    <property type="evidence" value="ECO:0007669"/>
    <property type="project" value="TreeGrafter"/>
</dbReference>
<dbReference type="PROSITE" id="PS00671">
    <property type="entry name" value="D_2_HYDROXYACID_DH_3"/>
    <property type="match status" value="1"/>
</dbReference>
<dbReference type="Pfam" id="PF02826">
    <property type="entry name" value="2-Hacid_dh_C"/>
    <property type="match status" value="1"/>
</dbReference>
<dbReference type="AlphaFoldDB" id="A0A8W8K4M8"/>
<evidence type="ECO:0000256" key="1">
    <source>
        <dbReference type="ARBA" id="ARBA00023002"/>
    </source>
</evidence>
<dbReference type="EnsemblMetazoa" id="G22426.6">
    <property type="protein sequence ID" value="G22426.6:cds"/>
    <property type="gene ID" value="G22426"/>
</dbReference>
<dbReference type="GO" id="GO:0030267">
    <property type="term" value="F:glyoxylate reductase (NADPH) activity"/>
    <property type="evidence" value="ECO:0007669"/>
    <property type="project" value="TreeGrafter"/>
</dbReference>
<protein>
    <recommendedName>
        <fullName evidence="2">Glyoxylate reductase/hydroxypyruvate reductase</fullName>
    </recommendedName>
</protein>
<evidence type="ECO:0000313" key="6">
    <source>
        <dbReference type="EnsemblMetazoa" id="G22426.4:cds"/>
    </source>
</evidence>
<accession>A0A8W8K4M8</accession>
<organism evidence="6 7">
    <name type="scientific">Magallana gigas</name>
    <name type="common">Pacific oyster</name>
    <name type="synonym">Crassostrea gigas</name>
    <dbReference type="NCBI Taxonomy" id="29159"/>
    <lineage>
        <taxon>Eukaryota</taxon>
        <taxon>Metazoa</taxon>
        <taxon>Spiralia</taxon>
        <taxon>Lophotrochozoa</taxon>
        <taxon>Mollusca</taxon>
        <taxon>Bivalvia</taxon>
        <taxon>Autobranchia</taxon>
        <taxon>Pteriomorphia</taxon>
        <taxon>Ostreida</taxon>
        <taxon>Ostreoidea</taxon>
        <taxon>Ostreidae</taxon>
        <taxon>Magallana</taxon>
    </lineage>
</organism>
<dbReference type="EnsemblMetazoa" id="G22426.1">
    <property type="protein sequence ID" value="G22426.1:cds"/>
    <property type="gene ID" value="G22426"/>
</dbReference>
<dbReference type="FunFam" id="3.40.50.720:FF:000026">
    <property type="entry name" value="Glyoxylate/hydroxypyruvate reductase B"/>
    <property type="match status" value="1"/>
</dbReference>
<dbReference type="InterPro" id="IPR029753">
    <property type="entry name" value="D-isomer_DH_CS"/>
</dbReference>
<comment type="similarity">
    <text evidence="3">Belongs to the D-isomer specific 2-hydroxyacid dehydrogenase family.</text>
</comment>
<evidence type="ECO:0000259" key="5">
    <source>
        <dbReference type="Pfam" id="PF02826"/>
    </source>
</evidence>
<evidence type="ECO:0000313" key="7">
    <source>
        <dbReference type="Proteomes" id="UP000005408"/>
    </source>
</evidence>
<dbReference type="PANTHER" id="PTHR10996">
    <property type="entry name" value="2-HYDROXYACID DEHYDROGENASE-RELATED"/>
    <property type="match status" value="1"/>
</dbReference>
<dbReference type="SUPFAM" id="SSF52283">
    <property type="entry name" value="Formate/glycerate dehydrogenase catalytic domain-like"/>
    <property type="match status" value="1"/>
</dbReference>
<dbReference type="InterPro" id="IPR050223">
    <property type="entry name" value="D-isomer_2-hydroxyacid_DH"/>
</dbReference>
<dbReference type="EnsemblMetazoa" id="G22426.5">
    <property type="protein sequence ID" value="G22426.5:cds"/>
    <property type="gene ID" value="G22426"/>
</dbReference>
<dbReference type="EnsemblMetazoa" id="G22426.8">
    <property type="protein sequence ID" value="G22426.8:cds"/>
    <property type="gene ID" value="G22426"/>
</dbReference>
<feature type="domain" description="D-isomer specific 2-hydroxyacid dehydrogenase catalytic" evidence="4">
    <location>
        <begin position="6"/>
        <end position="310"/>
    </location>
</feature>
<dbReference type="Gene3D" id="3.40.50.720">
    <property type="entry name" value="NAD(P)-binding Rossmann-like Domain"/>
    <property type="match status" value="2"/>
</dbReference>
<proteinExistence type="inferred from homology"/>
<keyword evidence="1 3" id="KW-0560">Oxidoreductase</keyword>
<dbReference type="InterPro" id="IPR036291">
    <property type="entry name" value="NAD(P)-bd_dom_sf"/>
</dbReference>
<dbReference type="GO" id="GO:0005829">
    <property type="term" value="C:cytosol"/>
    <property type="evidence" value="ECO:0007669"/>
    <property type="project" value="TreeGrafter"/>
</dbReference>
<sequence length="311" mass="33638">MPENRVYITRQVGNEAIALLEQKYKVEIWDSEEPIPKETLLTAVGGISGLFCTVSDIIDAGILEAAGPQLKVVATMSSGWDNVDVAECRRRGIEVCKTPDIAADAAADIAVALILMTSRNIVQGIDAIRQNLFHCWKPFWLCGSGLINKTIGILGFGRVGFGIARRIKPFGVERILYNDLEEIEYAENCAQYVSLDTLFSSSDILCICCGVNSLTKGMVNSKLLQRMKRTSILINTSRGVVVNHDDLAEALSDGTIAAAGLDVTDPEPLPVGHPLLTQPKCVILPHMGTNTAETRVAMSVNTAKNILAVLN</sequence>
<dbReference type="InterPro" id="IPR006139">
    <property type="entry name" value="D-isomer_2_OHA_DH_cat_dom"/>
</dbReference>